<reference evidence="9 10" key="1">
    <citation type="submission" date="2017-08" db="EMBL/GenBank/DDBJ databases">
        <title>Reclassification of Bisgaard taxon 37 and 44.</title>
        <authorList>
            <person name="Christensen H."/>
        </authorList>
    </citation>
    <scope>NUCLEOTIDE SEQUENCE [LARGE SCALE GENOMIC DNA]</scope>
    <source>
        <strain evidence="9 10">B96_3</strain>
    </source>
</reference>
<dbReference type="RefSeq" id="WP_119525634.1">
    <property type="nucleotide sequence ID" value="NZ_NRHC01000104.1"/>
</dbReference>
<feature type="transmembrane region" description="Helical" evidence="8">
    <location>
        <begin position="228"/>
        <end position="245"/>
    </location>
</feature>
<name>A0A3A1XZ73_9GAMM</name>
<keyword evidence="4" id="KW-1003">Cell membrane</keyword>
<evidence type="ECO:0000313" key="10">
    <source>
        <dbReference type="Proteomes" id="UP000265691"/>
    </source>
</evidence>
<evidence type="ECO:0000256" key="5">
    <source>
        <dbReference type="ARBA" id="ARBA00022692"/>
    </source>
</evidence>
<feature type="transmembrane region" description="Helical" evidence="8">
    <location>
        <begin position="40"/>
        <end position="58"/>
    </location>
</feature>
<gene>
    <name evidence="9" type="ORF">CKF54_06960</name>
</gene>
<evidence type="ECO:0000256" key="3">
    <source>
        <dbReference type="ARBA" id="ARBA00022448"/>
    </source>
</evidence>
<keyword evidence="10" id="KW-1185">Reference proteome</keyword>
<protein>
    <recommendedName>
        <fullName evidence="11">4-azaleucine resistance transporter AzlC</fullName>
    </recommendedName>
</protein>
<keyword evidence="5 8" id="KW-0812">Transmembrane</keyword>
<organism evidence="9 10">
    <name type="scientific">Psittacicella hinzii</name>
    <dbReference type="NCBI Taxonomy" id="2028575"/>
    <lineage>
        <taxon>Bacteria</taxon>
        <taxon>Pseudomonadati</taxon>
        <taxon>Pseudomonadota</taxon>
        <taxon>Gammaproteobacteria</taxon>
        <taxon>Pasteurellales</taxon>
        <taxon>Psittacicellaceae</taxon>
        <taxon>Psittacicella</taxon>
    </lineage>
</organism>
<evidence type="ECO:0008006" key="11">
    <source>
        <dbReference type="Google" id="ProtNLM"/>
    </source>
</evidence>
<accession>A0A3A1XZ73</accession>
<dbReference type="PANTHER" id="PTHR34979">
    <property type="entry name" value="INNER MEMBRANE PROTEIN YGAZ"/>
    <property type="match status" value="1"/>
</dbReference>
<dbReference type="Pfam" id="PF03591">
    <property type="entry name" value="AzlC"/>
    <property type="match status" value="1"/>
</dbReference>
<keyword evidence="6 8" id="KW-1133">Transmembrane helix</keyword>
<evidence type="ECO:0000256" key="4">
    <source>
        <dbReference type="ARBA" id="ARBA00022475"/>
    </source>
</evidence>
<comment type="caution">
    <text evidence="9">The sequence shown here is derived from an EMBL/GenBank/DDBJ whole genome shotgun (WGS) entry which is preliminary data.</text>
</comment>
<dbReference type="Proteomes" id="UP000265691">
    <property type="component" value="Unassembled WGS sequence"/>
</dbReference>
<dbReference type="GO" id="GO:1903785">
    <property type="term" value="P:L-valine transmembrane transport"/>
    <property type="evidence" value="ECO:0007669"/>
    <property type="project" value="TreeGrafter"/>
</dbReference>
<keyword evidence="7 8" id="KW-0472">Membrane</keyword>
<evidence type="ECO:0000313" key="9">
    <source>
        <dbReference type="EMBL" id="RIY31283.1"/>
    </source>
</evidence>
<evidence type="ECO:0000256" key="7">
    <source>
        <dbReference type="ARBA" id="ARBA00023136"/>
    </source>
</evidence>
<proteinExistence type="inferred from homology"/>
<feature type="transmembrane region" description="Helical" evidence="8">
    <location>
        <begin position="156"/>
        <end position="174"/>
    </location>
</feature>
<comment type="subcellular location">
    <subcellularLocation>
        <location evidence="1">Cell membrane</location>
        <topology evidence="1">Multi-pass membrane protein</topology>
    </subcellularLocation>
</comment>
<evidence type="ECO:0000256" key="8">
    <source>
        <dbReference type="SAM" id="Phobius"/>
    </source>
</evidence>
<dbReference type="InterPro" id="IPR011606">
    <property type="entry name" value="Brnchd-chn_aa_trnsp_permease"/>
</dbReference>
<keyword evidence="3" id="KW-0813">Transport</keyword>
<evidence type="ECO:0000256" key="6">
    <source>
        <dbReference type="ARBA" id="ARBA00022989"/>
    </source>
</evidence>
<dbReference type="AlphaFoldDB" id="A0A3A1XZ73"/>
<comment type="similarity">
    <text evidence="2">Belongs to the AzlC family.</text>
</comment>
<evidence type="ECO:0000256" key="1">
    <source>
        <dbReference type="ARBA" id="ARBA00004651"/>
    </source>
</evidence>
<evidence type="ECO:0000256" key="2">
    <source>
        <dbReference type="ARBA" id="ARBA00010735"/>
    </source>
</evidence>
<dbReference type="OrthoDB" id="3177005at2"/>
<dbReference type="EMBL" id="NRHC01000104">
    <property type="protein sequence ID" value="RIY31283.1"/>
    <property type="molecule type" value="Genomic_DNA"/>
</dbReference>
<sequence length="253" mass="27708">MSEDSSKENQLLSQQKETAQQMVNDADLLISWSTLAKNTLPIFIAFLAVGGAYGVLAISVGLPVWFTLLSSLIVFSGSVQFAAIPLMAAQASFSSLFLTSFIISLRHIFYTIALAPTMSKNLCRKLFEAVTITDQSFALMSLESEKVRELNLLRTNLILAFYWFVSTLVGVVLGGFIGNLVPHLDFALAALFIILAYEQFKKNKSYFGVALAVVAFVLAKVFFANWLILASILFCALCILLRSFASNKMAGGK</sequence>
<dbReference type="PANTHER" id="PTHR34979:SF1">
    <property type="entry name" value="INNER MEMBRANE PROTEIN YGAZ"/>
    <property type="match status" value="1"/>
</dbReference>
<dbReference type="GO" id="GO:0005886">
    <property type="term" value="C:plasma membrane"/>
    <property type="evidence" value="ECO:0007669"/>
    <property type="project" value="UniProtKB-SubCell"/>
</dbReference>